<dbReference type="Pfam" id="PF01352">
    <property type="entry name" value="KRAB"/>
    <property type="match status" value="1"/>
</dbReference>
<dbReference type="PROSITE" id="PS50805">
    <property type="entry name" value="KRAB"/>
    <property type="match status" value="1"/>
</dbReference>
<dbReference type="InterPro" id="IPR050169">
    <property type="entry name" value="Krueppel_C2H2_ZnF"/>
</dbReference>
<dbReference type="CDD" id="cd07765">
    <property type="entry name" value="KRAB_A-box"/>
    <property type="match status" value="1"/>
</dbReference>
<sequence length="242" mass="27843">MGQYGHQLLVNEQVVRRQLSLSIRREPFTPVPCLGTILLRTDRFLYMHDWSSEQEDRKCIAGAEKTFHVKTSCLNLVNECSEFRTNHQRTKTMNQLPLGNQASLSGRTKTGSVLPVQDSISFKEVVIYFTKEEWALLDPDQKALHEEIMLETCRNVAFLSNERKNKQEAETEPLRVIKVEVGEETFQNQCPSKNQEEIQEEALSAFNTSQRRAEKRVQHPRGNVQSPRQTAAASRSGTRRRN</sequence>
<dbReference type="GO" id="GO:0006355">
    <property type="term" value="P:regulation of DNA-templated transcription"/>
    <property type="evidence" value="ECO:0007669"/>
    <property type="project" value="InterPro"/>
</dbReference>
<gene>
    <name evidence="3" type="ORF">NXF25_004138</name>
</gene>
<organism evidence="3 4">
    <name type="scientific">Crotalus adamanteus</name>
    <name type="common">Eastern diamondback rattlesnake</name>
    <dbReference type="NCBI Taxonomy" id="8729"/>
    <lineage>
        <taxon>Eukaryota</taxon>
        <taxon>Metazoa</taxon>
        <taxon>Chordata</taxon>
        <taxon>Craniata</taxon>
        <taxon>Vertebrata</taxon>
        <taxon>Euteleostomi</taxon>
        <taxon>Lepidosauria</taxon>
        <taxon>Squamata</taxon>
        <taxon>Bifurcata</taxon>
        <taxon>Unidentata</taxon>
        <taxon>Episquamata</taxon>
        <taxon>Toxicofera</taxon>
        <taxon>Serpentes</taxon>
        <taxon>Colubroidea</taxon>
        <taxon>Viperidae</taxon>
        <taxon>Crotalinae</taxon>
        <taxon>Crotalus</taxon>
    </lineage>
</organism>
<keyword evidence="4" id="KW-1185">Reference proteome</keyword>
<evidence type="ECO:0000256" key="1">
    <source>
        <dbReference type="SAM" id="MobiDB-lite"/>
    </source>
</evidence>
<dbReference type="PANTHER" id="PTHR23232">
    <property type="entry name" value="KRAB DOMAIN C2H2 ZINC FINGER"/>
    <property type="match status" value="1"/>
</dbReference>
<dbReference type="Gene3D" id="6.10.140.140">
    <property type="match status" value="1"/>
</dbReference>
<name>A0AAW1BT77_CROAD</name>
<dbReference type="SUPFAM" id="SSF109640">
    <property type="entry name" value="KRAB domain (Kruppel-associated box)"/>
    <property type="match status" value="1"/>
</dbReference>
<dbReference type="EMBL" id="JAOTOJ010000002">
    <property type="protein sequence ID" value="KAK9405364.1"/>
    <property type="molecule type" value="Genomic_DNA"/>
</dbReference>
<accession>A0AAW1BT77</accession>
<comment type="caution">
    <text evidence="3">The sequence shown here is derived from an EMBL/GenBank/DDBJ whole genome shotgun (WGS) entry which is preliminary data.</text>
</comment>
<feature type="domain" description="KRAB" evidence="2">
    <location>
        <begin position="120"/>
        <end position="198"/>
    </location>
</feature>
<dbReference type="SMART" id="SM00349">
    <property type="entry name" value="KRAB"/>
    <property type="match status" value="1"/>
</dbReference>
<proteinExistence type="predicted"/>
<dbReference type="PANTHER" id="PTHR23232:SF163">
    <property type="entry name" value="ZINC FINGER PROTEIN 589"/>
    <property type="match status" value="1"/>
</dbReference>
<dbReference type="InterPro" id="IPR001909">
    <property type="entry name" value="KRAB"/>
</dbReference>
<evidence type="ECO:0000313" key="3">
    <source>
        <dbReference type="EMBL" id="KAK9405364.1"/>
    </source>
</evidence>
<dbReference type="InterPro" id="IPR036051">
    <property type="entry name" value="KRAB_dom_sf"/>
</dbReference>
<dbReference type="AlphaFoldDB" id="A0AAW1BT77"/>
<reference evidence="3 4" key="1">
    <citation type="journal article" date="2024" name="Proc. Natl. Acad. Sci. U.S.A.">
        <title>The genetic regulatory architecture and epigenomic basis for age-related changes in rattlesnake venom.</title>
        <authorList>
            <person name="Hogan M.P."/>
            <person name="Holding M.L."/>
            <person name="Nystrom G.S."/>
            <person name="Colston T.J."/>
            <person name="Bartlett D.A."/>
            <person name="Mason A.J."/>
            <person name="Ellsworth S.A."/>
            <person name="Rautsaw R.M."/>
            <person name="Lawrence K.C."/>
            <person name="Strickland J.L."/>
            <person name="He B."/>
            <person name="Fraser P."/>
            <person name="Margres M.J."/>
            <person name="Gilbert D.M."/>
            <person name="Gibbs H.L."/>
            <person name="Parkinson C.L."/>
            <person name="Rokyta D.R."/>
        </authorList>
    </citation>
    <scope>NUCLEOTIDE SEQUENCE [LARGE SCALE GENOMIC DNA]</scope>
    <source>
        <strain evidence="3">DRR0105</strain>
    </source>
</reference>
<dbReference type="Proteomes" id="UP001474421">
    <property type="component" value="Unassembled WGS sequence"/>
</dbReference>
<evidence type="ECO:0000313" key="4">
    <source>
        <dbReference type="Proteomes" id="UP001474421"/>
    </source>
</evidence>
<feature type="region of interest" description="Disordered" evidence="1">
    <location>
        <begin position="204"/>
        <end position="242"/>
    </location>
</feature>
<protein>
    <submittedName>
        <fullName evidence="3">Zinc finger protein</fullName>
    </submittedName>
</protein>
<evidence type="ECO:0000259" key="2">
    <source>
        <dbReference type="PROSITE" id="PS50805"/>
    </source>
</evidence>